<evidence type="ECO:0000313" key="5">
    <source>
        <dbReference type="EMBL" id="SHF22690.1"/>
    </source>
</evidence>
<evidence type="ECO:0000256" key="1">
    <source>
        <dbReference type="ARBA" id="ARBA00022741"/>
    </source>
</evidence>
<dbReference type="GO" id="GO:0005524">
    <property type="term" value="F:ATP binding"/>
    <property type="evidence" value="ECO:0007669"/>
    <property type="project" value="UniProtKB-KW"/>
</dbReference>
<evidence type="ECO:0000256" key="3">
    <source>
        <dbReference type="ARBA" id="ARBA00022840"/>
    </source>
</evidence>
<dbReference type="Gene3D" id="2.40.100.10">
    <property type="entry name" value="Cyclophilin-like"/>
    <property type="match status" value="1"/>
</dbReference>
<dbReference type="OrthoDB" id="9778567at2"/>
<feature type="domain" description="Carboxyltransferase" evidence="4">
    <location>
        <begin position="4"/>
        <end position="204"/>
    </location>
</feature>
<dbReference type="AlphaFoldDB" id="A0A1M4ZXB2"/>
<dbReference type="PANTHER" id="PTHR34698">
    <property type="entry name" value="5-OXOPROLINASE SUBUNIT B"/>
    <property type="match status" value="1"/>
</dbReference>
<dbReference type="Gene3D" id="3.30.1360.40">
    <property type="match status" value="1"/>
</dbReference>
<reference evidence="6" key="1">
    <citation type="submission" date="2016-11" db="EMBL/GenBank/DDBJ databases">
        <authorList>
            <person name="Varghese N."/>
            <person name="Submissions S."/>
        </authorList>
    </citation>
    <scope>NUCLEOTIDE SEQUENCE [LARGE SCALE GENOMIC DNA]</scope>
    <source>
        <strain evidence="6">DSM 100566</strain>
    </source>
</reference>
<dbReference type="InterPro" id="IPR003833">
    <property type="entry name" value="CT_C_D"/>
</dbReference>
<name>A0A1M4ZXB2_9RHOB</name>
<accession>A0A1M4ZXB2</accession>
<keyword evidence="3" id="KW-0067">ATP-binding</keyword>
<evidence type="ECO:0000259" key="4">
    <source>
        <dbReference type="SMART" id="SM00796"/>
    </source>
</evidence>
<organism evidence="5 6">
    <name type="scientific">Litoreibacter ascidiaceicola</name>
    <dbReference type="NCBI Taxonomy" id="1486859"/>
    <lineage>
        <taxon>Bacteria</taxon>
        <taxon>Pseudomonadati</taxon>
        <taxon>Pseudomonadota</taxon>
        <taxon>Alphaproteobacteria</taxon>
        <taxon>Rhodobacterales</taxon>
        <taxon>Roseobacteraceae</taxon>
        <taxon>Litoreibacter</taxon>
    </lineage>
</organism>
<sequence length="220" mass="23764">MNAPQFKPVADHAVLVEFASEISDDVNRLVIALDHAITMAQIKGLQEVVPALVNLLVVFDPLETDHVQVEKDVRSLLPVSPDSDAQATHHTLDICYDDDFSPDLVAVAKACGMSEDAVIQAHSSARYRVGMYGFAPGYAYLAGVPEAIQVPRKTAPVRDIPAGSVMIAGPQCLATTIVMPTGWSIIGRTPAKIMTGNPDRPFLFDVGDTVSFNRIRREAL</sequence>
<dbReference type="SUPFAM" id="SSF160467">
    <property type="entry name" value="PH0987 N-terminal domain-like"/>
    <property type="match status" value="1"/>
</dbReference>
<dbReference type="NCBIfam" id="TIGR00370">
    <property type="entry name" value="5-oxoprolinase subunit PxpB"/>
    <property type="match status" value="1"/>
</dbReference>
<evidence type="ECO:0000313" key="6">
    <source>
        <dbReference type="Proteomes" id="UP000184144"/>
    </source>
</evidence>
<protein>
    <submittedName>
        <fullName evidence="5">Sensor histidine kinase inhibitor, KipI family</fullName>
    </submittedName>
</protein>
<dbReference type="GO" id="GO:0016787">
    <property type="term" value="F:hydrolase activity"/>
    <property type="evidence" value="ECO:0007669"/>
    <property type="project" value="UniProtKB-KW"/>
</dbReference>
<gene>
    <name evidence="5" type="ORF">SAMN05444273_104366</name>
</gene>
<dbReference type="InterPro" id="IPR029000">
    <property type="entry name" value="Cyclophilin-like_dom_sf"/>
</dbReference>
<dbReference type="SUPFAM" id="SSF50891">
    <property type="entry name" value="Cyclophilin-like"/>
    <property type="match status" value="1"/>
</dbReference>
<dbReference type="Proteomes" id="UP000184144">
    <property type="component" value="Unassembled WGS sequence"/>
</dbReference>
<evidence type="ECO:0000256" key="2">
    <source>
        <dbReference type="ARBA" id="ARBA00022801"/>
    </source>
</evidence>
<keyword evidence="2" id="KW-0378">Hydrolase</keyword>
<dbReference type="PANTHER" id="PTHR34698:SF2">
    <property type="entry name" value="5-OXOPROLINASE SUBUNIT B"/>
    <property type="match status" value="1"/>
</dbReference>
<dbReference type="SMART" id="SM00796">
    <property type="entry name" value="AHS1"/>
    <property type="match status" value="1"/>
</dbReference>
<dbReference type="InterPro" id="IPR010016">
    <property type="entry name" value="PxpB"/>
</dbReference>
<proteinExistence type="predicted"/>
<dbReference type="EMBL" id="FQUV01000004">
    <property type="protein sequence ID" value="SHF22690.1"/>
    <property type="molecule type" value="Genomic_DNA"/>
</dbReference>
<dbReference type="STRING" id="1486859.SAMN05444273_104366"/>
<dbReference type="RefSeq" id="WP_073143684.1">
    <property type="nucleotide sequence ID" value="NZ_FQUV01000004.1"/>
</dbReference>
<keyword evidence="1" id="KW-0547">Nucleotide-binding</keyword>
<dbReference type="Pfam" id="PF02682">
    <property type="entry name" value="CT_C_D"/>
    <property type="match status" value="1"/>
</dbReference>
<keyword evidence="6" id="KW-1185">Reference proteome</keyword>